<sequence length="214" mass="24492">MPEEFSKIDIDEPEDLDHVVSSIESHARKLVKAQLEREGQQVKADEETRLVCEKVIEQWVKNMRQRLESNLLVNGLSFKESVVRGAVEPFDQALATRVQKLSQDVDNMTEEAIHMRKAVPARREALLAARAEALEELRGSIERKRQNVVDEFVKDRQERADEEFPHAIERTEQLQETVKAAVSDVEKLATSVLETSSMTQQQASLIKRLRTMSD</sequence>
<proteinExistence type="predicted"/>
<organism evidence="2 3">
    <name type="scientific">Acaromyces ingoldii</name>
    <dbReference type="NCBI Taxonomy" id="215250"/>
    <lineage>
        <taxon>Eukaryota</taxon>
        <taxon>Fungi</taxon>
        <taxon>Dikarya</taxon>
        <taxon>Basidiomycota</taxon>
        <taxon>Ustilaginomycotina</taxon>
        <taxon>Exobasidiomycetes</taxon>
        <taxon>Exobasidiales</taxon>
        <taxon>Cryptobasidiaceae</taxon>
        <taxon>Acaromyces</taxon>
    </lineage>
</organism>
<evidence type="ECO:0000313" key="3">
    <source>
        <dbReference type="Proteomes" id="UP000245768"/>
    </source>
</evidence>
<accession>A0A316YQ84</accession>
<keyword evidence="1" id="KW-0175">Coiled coil</keyword>
<keyword evidence="3" id="KW-1185">Reference proteome</keyword>
<feature type="coiled-coil region" evidence="1">
    <location>
        <begin position="98"/>
        <end position="151"/>
    </location>
</feature>
<dbReference type="OrthoDB" id="3354845at2759"/>
<dbReference type="EMBL" id="KZ819636">
    <property type="protein sequence ID" value="PWN90203.1"/>
    <property type="molecule type" value="Genomic_DNA"/>
</dbReference>
<evidence type="ECO:0000313" key="2">
    <source>
        <dbReference type="EMBL" id="PWN90203.1"/>
    </source>
</evidence>
<dbReference type="InParanoid" id="A0A316YQ84"/>
<dbReference type="AlphaFoldDB" id="A0A316YQ84"/>
<dbReference type="FunCoup" id="A0A316YQ84">
    <property type="interactions" value="16"/>
</dbReference>
<dbReference type="Pfam" id="PF08641">
    <property type="entry name" value="Mis14"/>
    <property type="match status" value="1"/>
</dbReference>
<dbReference type="GO" id="GO:0000776">
    <property type="term" value="C:kinetochore"/>
    <property type="evidence" value="ECO:0007669"/>
    <property type="project" value="InterPro"/>
</dbReference>
<dbReference type="GO" id="GO:0000070">
    <property type="term" value="P:mitotic sister chromatid segregation"/>
    <property type="evidence" value="ECO:0007669"/>
    <property type="project" value="InterPro"/>
</dbReference>
<dbReference type="InterPro" id="IPR013950">
    <property type="entry name" value="Mis14/Nsl1"/>
</dbReference>
<reference evidence="2 3" key="1">
    <citation type="journal article" date="2018" name="Mol. Biol. Evol.">
        <title>Broad Genomic Sampling Reveals a Smut Pathogenic Ancestry of the Fungal Clade Ustilaginomycotina.</title>
        <authorList>
            <person name="Kijpornyongpan T."/>
            <person name="Mondo S.J."/>
            <person name="Barry K."/>
            <person name="Sandor L."/>
            <person name="Lee J."/>
            <person name="Lipzen A."/>
            <person name="Pangilinan J."/>
            <person name="LaButti K."/>
            <person name="Hainaut M."/>
            <person name="Henrissat B."/>
            <person name="Grigoriev I.V."/>
            <person name="Spatafora J.W."/>
            <person name="Aime M.C."/>
        </authorList>
    </citation>
    <scope>NUCLEOTIDE SEQUENCE [LARGE SCALE GENOMIC DNA]</scope>
    <source>
        <strain evidence="2 3">MCA 4198</strain>
    </source>
</reference>
<evidence type="ECO:0000256" key="1">
    <source>
        <dbReference type="SAM" id="Coils"/>
    </source>
</evidence>
<dbReference type="STRING" id="215250.A0A316YQ84"/>
<gene>
    <name evidence="2" type="ORF">FA10DRAFT_301477</name>
</gene>
<dbReference type="Proteomes" id="UP000245768">
    <property type="component" value="Unassembled WGS sequence"/>
</dbReference>
<name>A0A316YQ84_9BASI</name>
<dbReference type="RefSeq" id="XP_025377401.1">
    <property type="nucleotide sequence ID" value="XM_025524990.1"/>
</dbReference>
<dbReference type="GeneID" id="37046906"/>
<protein>
    <submittedName>
        <fullName evidence="2">Uncharacterized protein</fullName>
    </submittedName>
</protein>